<name>A0A7D3VXF7_ACTVE</name>
<sequence length="30" mass="3255">MPLGQRYQGPGRVVGRLAEQTGRALTELIS</sequence>
<dbReference type="EMBL" id="CP053892">
    <property type="protein sequence ID" value="QKG23274.1"/>
    <property type="molecule type" value="Genomic_DNA"/>
</dbReference>
<keyword evidence="2" id="KW-1185">Reference proteome</keyword>
<proteinExistence type="predicted"/>
<accession>A0A7D3VXF7</accession>
<evidence type="ECO:0000313" key="1">
    <source>
        <dbReference type="EMBL" id="QKG23274.1"/>
    </source>
</evidence>
<protein>
    <submittedName>
        <fullName evidence="1">Uncharacterized protein</fullName>
    </submittedName>
</protein>
<reference evidence="1 2" key="1">
    <citation type="submission" date="2020-05" db="EMBL/GenBank/DDBJ databases">
        <title>Actinomadura verrucosospora NRRL-B18236 (PFL_A860) Genome sequencing and assembly.</title>
        <authorList>
            <person name="Samborskyy M."/>
        </authorList>
    </citation>
    <scope>NUCLEOTIDE SEQUENCE [LARGE SCALE GENOMIC DNA]</scope>
    <source>
        <strain evidence="1 2">NRRL:B18236</strain>
    </source>
</reference>
<organism evidence="1 2">
    <name type="scientific">Actinomadura verrucosospora</name>
    <dbReference type="NCBI Taxonomy" id="46165"/>
    <lineage>
        <taxon>Bacteria</taxon>
        <taxon>Bacillati</taxon>
        <taxon>Actinomycetota</taxon>
        <taxon>Actinomycetes</taxon>
        <taxon>Streptosporangiales</taxon>
        <taxon>Thermomonosporaceae</taxon>
        <taxon>Actinomadura</taxon>
    </lineage>
</organism>
<dbReference type="Proteomes" id="UP000501240">
    <property type="component" value="Chromosome"/>
</dbReference>
<evidence type="ECO:0000313" key="2">
    <source>
        <dbReference type="Proteomes" id="UP000501240"/>
    </source>
</evidence>
<dbReference type="AlphaFoldDB" id="A0A7D3VXF7"/>
<gene>
    <name evidence="1" type="ORF">ACTIVE_4917</name>
</gene>